<evidence type="ECO:0000313" key="3">
    <source>
        <dbReference type="Proteomes" id="UP000786693"/>
    </source>
</evidence>
<dbReference type="EMBL" id="BPFH01000001">
    <property type="protein sequence ID" value="GIT93764.1"/>
    <property type="molecule type" value="Genomic_DNA"/>
</dbReference>
<dbReference type="Proteomes" id="UP000786693">
    <property type="component" value="Unassembled WGS sequence"/>
</dbReference>
<proteinExistence type="predicted"/>
<protein>
    <submittedName>
        <fullName evidence="2">Uncharacterized protein</fullName>
    </submittedName>
</protein>
<keyword evidence="3" id="KW-1185">Reference proteome</keyword>
<sequence length="125" mass="14195">MSDDTHEDLNVDHDNLVSHMDAWARGESKSASEAAERRGEIRQFLDDNPGLHKKALSDIRRIDKMDDEKRADYLRSFDHLRDLLQGQWEGQSTPDMFEDGPKATEADEVQPFDGDEALAPDEIAV</sequence>
<evidence type="ECO:0000313" key="2">
    <source>
        <dbReference type="EMBL" id="GIT93764.1"/>
    </source>
</evidence>
<accession>A0ABQ4NHT9</accession>
<evidence type="ECO:0000256" key="1">
    <source>
        <dbReference type="SAM" id="MobiDB-lite"/>
    </source>
</evidence>
<organism evidence="2 3">
    <name type="scientific">Jannaschia pagri</name>
    <dbReference type="NCBI Taxonomy" id="2829797"/>
    <lineage>
        <taxon>Bacteria</taxon>
        <taxon>Pseudomonadati</taxon>
        <taxon>Pseudomonadota</taxon>
        <taxon>Alphaproteobacteria</taxon>
        <taxon>Rhodobacterales</taxon>
        <taxon>Roseobacteraceae</taxon>
        <taxon>Jannaschia</taxon>
    </lineage>
</organism>
<dbReference type="RefSeq" id="WP_220747276.1">
    <property type="nucleotide sequence ID" value="NZ_BPFH01000001.1"/>
</dbReference>
<feature type="compositionally biased region" description="Acidic residues" evidence="1">
    <location>
        <begin position="106"/>
        <end position="125"/>
    </location>
</feature>
<gene>
    <name evidence="2" type="ORF">JANAI62_03870</name>
</gene>
<name>A0ABQ4NHT9_9RHOB</name>
<reference evidence="2 3" key="1">
    <citation type="submission" date="2021-05" db="EMBL/GenBank/DDBJ databases">
        <title>Bacteria Genome sequencing.</title>
        <authorList>
            <person name="Takabe Y."/>
            <person name="Nakajima Y."/>
            <person name="Suzuki S."/>
            <person name="Shiozaki T."/>
        </authorList>
    </citation>
    <scope>NUCLEOTIDE SEQUENCE [LARGE SCALE GENOMIC DNA]</scope>
    <source>
        <strain evidence="2 3">AI_62</strain>
    </source>
</reference>
<comment type="caution">
    <text evidence="2">The sequence shown here is derived from an EMBL/GenBank/DDBJ whole genome shotgun (WGS) entry which is preliminary data.</text>
</comment>
<feature type="region of interest" description="Disordered" evidence="1">
    <location>
        <begin position="86"/>
        <end position="125"/>
    </location>
</feature>